<feature type="domain" description="Calcineurin-like phosphoesterase" evidence="3">
    <location>
        <begin position="1"/>
        <end position="235"/>
    </location>
</feature>
<gene>
    <name evidence="4" type="ORF">KJB30_02710</name>
</gene>
<evidence type="ECO:0000259" key="3">
    <source>
        <dbReference type="Pfam" id="PF00149"/>
    </source>
</evidence>
<dbReference type="InterPro" id="IPR004843">
    <property type="entry name" value="Calcineurin-like_PHP"/>
</dbReference>
<keyword evidence="2" id="KW-0378">Hydrolase</keyword>
<evidence type="ECO:0000256" key="2">
    <source>
        <dbReference type="ARBA" id="ARBA00022801"/>
    </source>
</evidence>
<name>A0ABS5U4T0_9BACT</name>
<dbReference type="InterPro" id="IPR051158">
    <property type="entry name" value="Metallophosphoesterase_sf"/>
</dbReference>
<reference evidence="4 5" key="1">
    <citation type="submission" date="2021-05" db="EMBL/GenBank/DDBJ databases">
        <title>The draft genome of Geobacter chapellei DSM 13688.</title>
        <authorList>
            <person name="Xu Z."/>
            <person name="Masuda Y."/>
            <person name="Itoh H."/>
            <person name="Senoo K."/>
        </authorList>
    </citation>
    <scope>NUCLEOTIDE SEQUENCE [LARGE SCALE GENOMIC DNA]</scope>
    <source>
        <strain evidence="4 5">DSM 13688</strain>
    </source>
</reference>
<accession>A0ABS5U4T0</accession>
<dbReference type="InterPro" id="IPR029052">
    <property type="entry name" value="Metallo-depent_PP-like"/>
</dbReference>
<evidence type="ECO:0000313" key="4">
    <source>
        <dbReference type="EMBL" id="MBT1070685.1"/>
    </source>
</evidence>
<dbReference type="PANTHER" id="PTHR31302">
    <property type="entry name" value="TRANSMEMBRANE PROTEIN WITH METALLOPHOSPHOESTERASE DOMAIN-RELATED"/>
    <property type="match status" value="1"/>
</dbReference>
<comment type="caution">
    <text evidence="4">The sequence shown here is derived from an EMBL/GenBank/DDBJ whole genome shotgun (WGS) entry which is preliminary data.</text>
</comment>
<dbReference type="PANTHER" id="PTHR31302:SF31">
    <property type="entry name" value="PHOSPHODIESTERASE YAEI"/>
    <property type="match status" value="1"/>
</dbReference>
<evidence type="ECO:0000313" key="5">
    <source>
        <dbReference type="Proteomes" id="UP000784128"/>
    </source>
</evidence>
<dbReference type="Proteomes" id="UP000784128">
    <property type="component" value="Unassembled WGS sequence"/>
</dbReference>
<sequence>MRIVWLTDLHLNFVGRDKIEELVGSILSYGPDAILLTGDTSVASFLPGHLRDLADGLQLPIYFILGNHDYYGSSIRAVNVRIASLAARTPNLVWLSKAGVVHLTADTCLIGHEGLADGRLGDPWGSEVQLNDYYQIEELVQPSKVSRLAVQNHLGDTAASHLRHQLKAALAAGYRRILVALHAPPFAEACWHEGQLSSSEFLPHFACGATGEVLRAAMEQHHEVSMTVHCGHTHSSGEVKILPNLQVLTAGAEYYRPQVVHILDVL</sequence>
<dbReference type="Gene3D" id="3.60.21.10">
    <property type="match status" value="1"/>
</dbReference>
<dbReference type="RefSeq" id="WP_214296399.1">
    <property type="nucleotide sequence ID" value="NZ_JAHDYS010000002.1"/>
</dbReference>
<organism evidence="4 5">
    <name type="scientific">Pelotalea chapellei</name>
    <dbReference type="NCBI Taxonomy" id="44671"/>
    <lineage>
        <taxon>Bacteria</taxon>
        <taxon>Pseudomonadati</taxon>
        <taxon>Thermodesulfobacteriota</taxon>
        <taxon>Desulfuromonadia</taxon>
        <taxon>Geobacterales</taxon>
        <taxon>Geobacteraceae</taxon>
        <taxon>Pelotalea</taxon>
    </lineage>
</organism>
<proteinExistence type="predicted"/>
<dbReference type="EMBL" id="JAHDYS010000002">
    <property type="protein sequence ID" value="MBT1070685.1"/>
    <property type="molecule type" value="Genomic_DNA"/>
</dbReference>
<protein>
    <submittedName>
        <fullName evidence="4">Metallophosphoesterase family protein</fullName>
    </submittedName>
</protein>
<dbReference type="Pfam" id="PF00149">
    <property type="entry name" value="Metallophos"/>
    <property type="match status" value="1"/>
</dbReference>
<evidence type="ECO:0000256" key="1">
    <source>
        <dbReference type="ARBA" id="ARBA00022723"/>
    </source>
</evidence>
<dbReference type="SUPFAM" id="SSF56300">
    <property type="entry name" value="Metallo-dependent phosphatases"/>
    <property type="match status" value="1"/>
</dbReference>
<keyword evidence="5" id="KW-1185">Reference proteome</keyword>
<keyword evidence="1" id="KW-0479">Metal-binding</keyword>